<comment type="caution">
    <text evidence="1">The sequence shown here is derived from an EMBL/GenBank/DDBJ whole genome shotgun (WGS) entry which is preliminary data.</text>
</comment>
<evidence type="ECO:0000313" key="2">
    <source>
        <dbReference type="Proteomes" id="UP001148932"/>
    </source>
</evidence>
<dbReference type="GO" id="GO:0032259">
    <property type="term" value="P:methylation"/>
    <property type="evidence" value="ECO:0007669"/>
    <property type="project" value="UniProtKB-KW"/>
</dbReference>
<dbReference type="SUPFAM" id="SSF53335">
    <property type="entry name" value="S-adenosyl-L-methionine-dependent methyltransferases"/>
    <property type="match status" value="1"/>
</dbReference>
<reference evidence="1" key="1">
    <citation type="submission" date="2022-10" db="EMBL/GenBank/DDBJ databases">
        <title>Description of microaerobic benzene degrading bacteria.</title>
        <authorList>
            <person name="Bedics A."/>
            <person name="Tancsics A."/>
            <person name="Banerjee S."/>
        </authorList>
    </citation>
    <scope>NUCLEOTIDE SEQUENCE</scope>
    <source>
        <strain evidence="1">D2M1</strain>
    </source>
</reference>
<keyword evidence="1" id="KW-0808">Transferase</keyword>
<evidence type="ECO:0000313" key="1">
    <source>
        <dbReference type="EMBL" id="MDD2178761.1"/>
    </source>
</evidence>
<dbReference type="InterPro" id="IPR029063">
    <property type="entry name" value="SAM-dependent_MTases_sf"/>
</dbReference>
<sequence>MQGDALEVRQALPGVQADLLFSCPPYGNLERYSDDKADLSTMRYPRFLRTYRQIIKEAVAMLRQDRFACFVVGDIRDTQGLYRGFVGDTIAAFRDAGARLYNEAILVTQAGSLPIRVGKGFEISRKLGKTHQHVLVFVKGDPQRATAACGAVR</sequence>
<organism evidence="1 2">
    <name type="scientific">Acidovorax benzenivorans</name>
    <dbReference type="NCBI Taxonomy" id="2987520"/>
    <lineage>
        <taxon>Bacteria</taxon>
        <taxon>Pseudomonadati</taxon>
        <taxon>Pseudomonadota</taxon>
        <taxon>Betaproteobacteria</taxon>
        <taxon>Burkholderiales</taxon>
        <taxon>Comamonadaceae</taxon>
        <taxon>Acidovorax</taxon>
    </lineage>
</organism>
<dbReference type="Gene3D" id="3.40.50.150">
    <property type="entry name" value="Vaccinia Virus protein VP39"/>
    <property type="match status" value="1"/>
</dbReference>
<keyword evidence="1" id="KW-0489">Methyltransferase</keyword>
<gene>
    <name evidence="1" type="ORF">OIN59_15085</name>
</gene>
<name>A0ABT5S008_9BURK</name>
<proteinExistence type="predicted"/>
<keyword evidence="2" id="KW-1185">Reference proteome</keyword>
<dbReference type="RefSeq" id="WP_274111711.1">
    <property type="nucleotide sequence ID" value="NZ_JAPCKI010000008.1"/>
</dbReference>
<accession>A0ABT5S008</accession>
<dbReference type="Proteomes" id="UP001148932">
    <property type="component" value="Unassembled WGS sequence"/>
</dbReference>
<dbReference type="GO" id="GO:0008168">
    <property type="term" value="F:methyltransferase activity"/>
    <property type="evidence" value="ECO:0007669"/>
    <property type="project" value="UniProtKB-KW"/>
</dbReference>
<dbReference type="EMBL" id="JAPCKI010000008">
    <property type="protein sequence ID" value="MDD2178761.1"/>
    <property type="molecule type" value="Genomic_DNA"/>
</dbReference>
<protein>
    <submittedName>
        <fullName evidence="1">DNA methyltransferase</fullName>
    </submittedName>
</protein>